<dbReference type="PROSITE" id="PS50887">
    <property type="entry name" value="GGDEF"/>
    <property type="match status" value="1"/>
</dbReference>
<dbReference type="CDD" id="cd01949">
    <property type="entry name" value="GGDEF"/>
    <property type="match status" value="1"/>
</dbReference>
<proteinExistence type="predicted"/>
<dbReference type="InterPro" id="IPR050469">
    <property type="entry name" value="Diguanylate_Cyclase"/>
</dbReference>
<dbReference type="SUPFAM" id="SSF55781">
    <property type="entry name" value="GAF domain-like"/>
    <property type="match status" value="1"/>
</dbReference>
<evidence type="ECO:0000259" key="3">
    <source>
        <dbReference type="PROSITE" id="PS50887"/>
    </source>
</evidence>
<accession>A0ABY1ZLF3</accession>
<dbReference type="InterPro" id="IPR029016">
    <property type="entry name" value="GAF-like_dom_sf"/>
</dbReference>
<dbReference type="PANTHER" id="PTHR45138">
    <property type="entry name" value="REGULATORY COMPONENTS OF SENSORY TRANSDUCTION SYSTEM"/>
    <property type="match status" value="1"/>
</dbReference>
<dbReference type="EMBL" id="SJDL01000010">
    <property type="protein sequence ID" value="TBW56670.1"/>
    <property type="molecule type" value="Genomic_DNA"/>
</dbReference>
<dbReference type="PANTHER" id="PTHR45138:SF9">
    <property type="entry name" value="DIGUANYLATE CYCLASE DGCM-RELATED"/>
    <property type="match status" value="1"/>
</dbReference>
<gene>
    <name evidence="4" type="ORF">EZI54_08455</name>
</gene>
<dbReference type="NCBIfam" id="TIGR00254">
    <property type="entry name" value="GGDEF"/>
    <property type="match status" value="1"/>
</dbReference>
<protein>
    <recommendedName>
        <fullName evidence="1">diguanylate cyclase</fullName>
        <ecNumber evidence="1">2.7.7.65</ecNumber>
    </recommendedName>
</protein>
<name>A0ABY1ZLF3_9GAMM</name>
<dbReference type="Gene3D" id="3.30.450.40">
    <property type="match status" value="1"/>
</dbReference>
<evidence type="ECO:0000313" key="4">
    <source>
        <dbReference type="EMBL" id="TBW56670.1"/>
    </source>
</evidence>
<reference evidence="4 5" key="1">
    <citation type="submission" date="2019-02" db="EMBL/GenBank/DDBJ databases">
        <title>Marinobacter halodurans sp. nov., a marine bacterium isolated from sea tidal flat.</title>
        <authorList>
            <person name="Yoo Y."/>
            <person name="Lee D.W."/>
            <person name="Kim B.S."/>
            <person name="Kim J.-J."/>
        </authorList>
    </citation>
    <scope>NUCLEOTIDE SEQUENCE [LARGE SCALE GENOMIC DNA]</scope>
    <source>
        <strain evidence="4 5">YJ-S3-2</strain>
    </source>
</reference>
<dbReference type="SUPFAM" id="SSF55073">
    <property type="entry name" value="Nucleotide cyclase"/>
    <property type="match status" value="1"/>
</dbReference>
<sequence length="367" mass="41638">MLRNARYAQSPIFRACHPDLPMSSSDYKHATHRLAALIQQARRNEAIAAKLFDIELDMLRATELSEFTDGLTEQVRDRFELDEVWFALTDIEDNRRILALLGEQGGLSERLLVGTVDFLRLTENSDAPVLSDNIRHLQQLIPRHLRTRIRSLALLPLQMEGRLVGALILGSGDAARYQPGMESFFLHQLAIKVSAGLTSIWAREQLRLLATRDPLTGLRNRRDLEAVLEQELGRSQRNEQPLALLFLDLDDFKTINDNWGHESGDACLVHVAQRMQSMMRREDSLFRFAGDEFIALLPGQTEERAEHIAERMKADLTSNPATAGDEPIAVSFSYGIACIRPEANKTADELLRLADQRLYDMKRRLAD</sequence>
<keyword evidence="5" id="KW-1185">Reference proteome</keyword>
<dbReference type="InterPro" id="IPR007435">
    <property type="entry name" value="DUF484"/>
</dbReference>
<dbReference type="Pfam" id="PF04340">
    <property type="entry name" value="DUF484"/>
    <property type="match status" value="1"/>
</dbReference>
<evidence type="ECO:0000256" key="2">
    <source>
        <dbReference type="ARBA" id="ARBA00034247"/>
    </source>
</evidence>
<organism evidence="4 5">
    <name type="scientific">Marinobacter halodurans</name>
    <dbReference type="NCBI Taxonomy" id="2528979"/>
    <lineage>
        <taxon>Bacteria</taxon>
        <taxon>Pseudomonadati</taxon>
        <taxon>Pseudomonadota</taxon>
        <taxon>Gammaproteobacteria</taxon>
        <taxon>Pseudomonadales</taxon>
        <taxon>Marinobacteraceae</taxon>
        <taxon>Marinobacter</taxon>
    </lineage>
</organism>
<dbReference type="InterPro" id="IPR029787">
    <property type="entry name" value="Nucleotide_cyclase"/>
</dbReference>
<dbReference type="Proteomes" id="UP000313645">
    <property type="component" value="Unassembled WGS sequence"/>
</dbReference>
<dbReference type="EC" id="2.7.7.65" evidence="1"/>
<dbReference type="SMART" id="SM00267">
    <property type="entry name" value="GGDEF"/>
    <property type="match status" value="1"/>
</dbReference>
<comment type="catalytic activity">
    <reaction evidence="2">
        <text>2 GTP = 3',3'-c-di-GMP + 2 diphosphate</text>
        <dbReference type="Rhea" id="RHEA:24898"/>
        <dbReference type="ChEBI" id="CHEBI:33019"/>
        <dbReference type="ChEBI" id="CHEBI:37565"/>
        <dbReference type="ChEBI" id="CHEBI:58805"/>
        <dbReference type="EC" id="2.7.7.65"/>
    </reaction>
</comment>
<dbReference type="InterPro" id="IPR000160">
    <property type="entry name" value="GGDEF_dom"/>
</dbReference>
<feature type="domain" description="GGDEF" evidence="3">
    <location>
        <begin position="240"/>
        <end position="367"/>
    </location>
</feature>
<comment type="caution">
    <text evidence="4">The sequence shown here is derived from an EMBL/GenBank/DDBJ whole genome shotgun (WGS) entry which is preliminary data.</text>
</comment>
<evidence type="ECO:0000313" key="5">
    <source>
        <dbReference type="Proteomes" id="UP000313645"/>
    </source>
</evidence>
<evidence type="ECO:0000256" key="1">
    <source>
        <dbReference type="ARBA" id="ARBA00012528"/>
    </source>
</evidence>
<dbReference type="Pfam" id="PF00990">
    <property type="entry name" value="GGDEF"/>
    <property type="match status" value="1"/>
</dbReference>
<dbReference type="InterPro" id="IPR043128">
    <property type="entry name" value="Rev_trsase/Diguanyl_cyclase"/>
</dbReference>
<dbReference type="Gene3D" id="3.30.70.270">
    <property type="match status" value="1"/>
</dbReference>